<dbReference type="GO" id="GO:0040029">
    <property type="term" value="P:epigenetic regulation of gene expression"/>
    <property type="evidence" value="ECO:0007669"/>
    <property type="project" value="TreeGrafter"/>
</dbReference>
<evidence type="ECO:0000256" key="1">
    <source>
        <dbReference type="ARBA" id="ARBA00005947"/>
    </source>
</evidence>
<dbReference type="RefSeq" id="WP_071455259.1">
    <property type="nucleotide sequence ID" value="NZ_CP017675.1"/>
</dbReference>
<dbReference type="AlphaFoldDB" id="A0A1J0AG39"/>
<dbReference type="CDD" id="cd09992">
    <property type="entry name" value="HDAC_classII"/>
    <property type="match status" value="1"/>
</dbReference>
<dbReference type="Pfam" id="PF00850">
    <property type="entry name" value="Hist_deacetyl"/>
    <property type="match status" value="1"/>
</dbReference>
<dbReference type="Gene3D" id="3.40.800.20">
    <property type="entry name" value="Histone deacetylase domain"/>
    <property type="match status" value="1"/>
</dbReference>
<dbReference type="EMBL" id="CP017675">
    <property type="protein sequence ID" value="APB34885.1"/>
    <property type="molecule type" value="Genomic_DNA"/>
</dbReference>
<gene>
    <name evidence="3" type="ORF">GlitD10_2547</name>
</gene>
<accession>A0A1J0AG39</accession>
<dbReference type="InterPro" id="IPR023801">
    <property type="entry name" value="His_deacetylse_dom"/>
</dbReference>
<keyword evidence="4" id="KW-1185">Reference proteome</keyword>
<dbReference type="InterPro" id="IPR037138">
    <property type="entry name" value="His_deacetylse_dom_sf"/>
</dbReference>
<dbReference type="OrthoDB" id="9808367at2"/>
<proteinExistence type="inferred from homology"/>
<dbReference type="Proteomes" id="UP000180235">
    <property type="component" value="Chromosome"/>
</dbReference>
<reference evidence="3 4" key="1">
    <citation type="submission" date="2016-10" db="EMBL/GenBank/DDBJ databases">
        <title>Description of Gloeomargarita lithophora gen. nov., sp. nov., a thylakoid-bearing basal-branching cyanobacterium with intracellular carbonates, and proposal for Gloeomargaritales ord. nov.</title>
        <authorList>
            <person name="Moreira D."/>
            <person name="Tavera R."/>
            <person name="Benzerara K."/>
            <person name="Skouri-Panet F."/>
            <person name="Couradeau E."/>
            <person name="Gerard E."/>
            <person name="Loussert C."/>
            <person name="Novelo E."/>
            <person name="Zivanovic Y."/>
            <person name="Lopez-Garcia P."/>
        </authorList>
    </citation>
    <scope>NUCLEOTIDE SEQUENCE [LARGE SCALE GENOMIC DNA]</scope>
    <source>
        <strain evidence="3 4">D10</strain>
    </source>
</reference>
<dbReference type="KEGG" id="glt:GlitD10_2547"/>
<dbReference type="InterPro" id="IPR000286">
    <property type="entry name" value="HDACs"/>
</dbReference>
<dbReference type="PANTHER" id="PTHR10625">
    <property type="entry name" value="HISTONE DEACETYLASE HDAC1-RELATED"/>
    <property type="match status" value="1"/>
</dbReference>
<dbReference type="SUPFAM" id="SSF52768">
    <property type="entry name" value="Arginase/deacetylase"/>
    <property type="match status" value="1"/>
</dbReference>
<evidence type="ECO:0000313" key="3">
    <source>
        <dbReference type="EMBL" id="APB34885.1"/>
    </source>
</evidence>
<evidence type="ECO:0000313" key="4">
    <source>
        <dbReference type="Proteomes" id="UP000180235"/>
    </source>
</evidence>
<dbReference type="GO" id="GO:0004407">
    <property type="term" value="F:histone deacetylase activity"/>
    <property type="evidence" value="ECO:0007669"/>
    <property type="project" value="TreeGrafter"/>
</dbReference>
<feature type="domain" description="Histone deacetylase" evidence="2">
    <location>
        <begin position="19"/>
        <end position="300"/>
    </location>
</feature>
<protein>
    <submittedName>
        <fullName evidence="3">Histone deacetylase superfamily</fullName>
    </submittedName>
</protein>
<dbReference type="PRINTS" id="PR01270">
    <property type="entry name" value="HDASUPER"/>
</dbReference>
<sequence length="307" mass="34072">MVAVIYSDAYLQHQVPYGHPERPARLTAIVNALQAVPWRQHIRWLSPHAQRPVEEYLRWVHTETYLERLGEICAQGGGHLDGDTPVSPESDRIARLALCGWMDGVDWVLAQGETGFVCARPPGHHALPDNGMGFCIFGNAAISALYALKVHNLQRVAILDWDVHHGNGTQAMVETNPHIAFCSLHQEHFYPGTGRPEERGCCNNILNLPVPAHREYSFYEQLLQTQVLPFLRTFAPQLLIISAGYDALASDPLAQMNLQPADYAQMTRMLQTLNCPLLLGLEGGYHLDSLAQAVVATLSACEFPVPN</sequence>
<name>A0A1J0AG39_9CYAN</name>
<evidence type="ECO:0000259" key="2">
    <source>
        <dbReference type="Pfam" id="PF00850"/>
    </source>
</evidence>
<comment type="similarity">
    <text evidence="1">Belongs to the histone deacetylase family.</text>
</comment>
<dbReference type="STRING" id="1188229.GlitD10_2547"/>
<organism evidence="3 4">
    <name type="scientific">Gloeomargarita lithophora Alchichica-D10</name>
    <dbReference type="NCBI Taxonomy" id="1188229"/>
    <lineage>
        <taxon>Bacteria</taxon>
        <taxon>Bacillati</taxon>
        <taxon>Cyanobacteriota</taxon>
        <taxon>Cyanophyceae</taxon>
        <taxon>Gloeomargaritales</taxon>
        <taxon>Gloeomargaritaceae</taxon>
        <taxon>Gloeomargarita</taxon>
    </lineage>
</organism>
<dbReference type="InterPro" id="IPR023696">
    <property type="entry name" value="Ureohydrolase_dom_sf"/>
</dbReference>
<dbReference type="PANTHER" id="PTHR10625:SF10">
    <property type="entry name" value="HISTONE DEACETYLASE HDAC1"/>
    <property type="match status" value="1"/>
</dbReference>